<dbReference type="EMBL" id="NPBJ01000049">
    <property type="protein sequence ID" value="PAD98095.1"/>
    <property type="molecule type" value="Genomic_DNA"/>
</dbReference>
<dbReference type="Proteomes" id="UP000216852">
    <property type="component" value="Unassembled WGS sequence"/>
</dbReference>
<evidence type="ECO:0000313" key="2">
    <source>
        <dbReference type="Proteomes" id="UP000216852"/>
    </source>
</evidence>
<gene>
    <name evidence="1" type="ORF">CHH48_19075</name>
</gene>
<dbReference type="RefSeq" id="WP_176466766.1">
    <property type="nucleotide sequence ID" value="NZ_NPBJ01000049.1"/>
</dbReference>
<proteinExistence type="predicted"/>
<name>A0ABX4GTA6_9BACI</name>
<comment type="caution">
    <text evidence="1">The sequence shown here is derived from an EMBL/GenBank/DDBJ whole genome shotgun (WGS) entry which is preliminary data.</text>
</comment>
<keyword evidence="2" id="KW-1185">Reference proteome</keyword>
<reference evidence="1 2" key="1">
    <citation type="submission" date="2017-07" db="EMBL/GenBank/DDBJ databases">
        <title>Isolation and whole genome analysis of endospore-forming bacteria from heroin.</title>
        <authorList>
            <person name="Kalinowski J."/>
            <person name="Ahrens B."/>
            <person name="Al-Dilaimi A."/>
            <person name="Winkler A."/>
            <person name="Wibberg D."/>
            <person name="Schleenbecker U."/>
            <person name="Ruckert C."/>
            <person name="Wolfel R."/>
            <person name="Grass G."/>
        </authorList>
    </citation>
    <scope>NUCLEOTIDE SEQUENCE [LARGE SCALE GENOMIC DNA]</scope>
    <source>
        <strain evidence="1 2">7517-1</strain>
    </source>
</reference>
<feature type="non-terminal residue" evidence="1">
    <location>
        <position position="1"/>
    </location>
</feature>
<protein>
    <submittedName>
        <fullName evidence="1">Uncharacterized protein</fullName>
    </submittedName>
</protein>
<accession>A0ABX4GTA6</accession>
<sequence>SFKVTIMDVRTEEKVTIKVPADSEIPEDIMDRKNEPVRFINLLGGRLNNGGNWFKADGIEFGLV</sequence>
<evidence type="ECO:0000313" key="1">
    <source>
        <dbReference type="EMBL" id="PAD98095.1"/>
    </source>
</evidence>
<organism evidence="1 2">
    <name type="scientific">Terribacillus saccharophilus</name>
    <dbReference type="NCBI Taxonomy" id="361277"/>
    <lineage>
        <taxon>Bacteria</taxon>
        <taxon>Bacillati</taxon>
        <taxon>Bacillota</taxon>
        <taxon>Bacilli</taxon>
        <taxon>Bacillales</taxon>
        <taxon>Bacillaceae</taxon>
        <taxon>Terribacillus</taxon>
    </lineage>
</organism>